<name>A0A2R4X3R5_9EURY</name>
<keyword evidence="2" id="KW-1185">Reference proteome</keyword>
<dbReference type="KEGG" id="harc:HARCEL1_12415"/>
<dbReference type="GeneID" id="36513324"/>
<organism evidence="1 2">
    <name type="scientific">Halococcoides cellulosivorans</name>
    <dbReference type="NCBI Taxonomy" id="1679096"/>
    <lineage>
        <taxon>Archaea</taxon>
        <taxon>Methanobacteriati</taxon>
        <taxon>Methanobacteriota</taxon>
        <taxon>Stenosarchaea group</taxon>
        <taxon>Halobacteria</taxon>
        <taxon>Halobacteriales</taxon>
        <taxon>Haloarculaceae</taxon>
        <taxon>Halococcoides</taxon>
    </lineage>
</organism>
<proteinExistence type="predicted"/>
<reference evidence="1 2" key="1">
    <citation type="submission" date="2018-04" db="EMBL/GenBank/DDBJ databases">
        <title>Halococcoides cellulosivorans gen. nov., sp. nov., an extremely halophilic cellulose-utilizing haloarchaeon from hypersaline lakes.</title>
        <authorList>
            <person name="Sorokin D.Y."/>
            <person name="Toshchakov S.V."/>
            <person name="Samarov N.I."/>
            <person name="Korzhenkov A."/>
            <person name="Kublanov I.V."/>
        </authorList>
    </citation>
    <scope>NUCLEOTIDE SEQUENCE [LARGE SCALE GENOMIC DNA]</scope>
    <source>
        <strain evidence="1 2">HArcel1</strain>
    </source>
</reference>
<dbReference type="Proteomes" id="UP000244727">
    <property type="component" value="Chromosome"/>
</dbReference>
<accession>A0A2R4X3R5</accession>
<gene>
    <name evidence="1" type="ORF">HARCEL1_12415</name>
</gene>
<dbReference type="RefSeq" id="WP_108383893.1">
    <property type="nucleotide sequence ID" value="NZ_CP028858.1"/>
</dbReference>
<dbReference type="EMBL" id="CP028858">
    <property type="protein sequence ID" value="AWB28445.1"/>
    <property type="molecule type" value="Genomic_DNA"/>
</dbReference>
<evidence type="ECO:0000313" key="1">
    <source>
        <dbReference type="EMBL" id="AWB28445.1"/>
    </source>
</evidence>
<evidence type="ECO:0000313" key="2">
    <source>
        <dbReference type="Proteomes" id="UP000244727"/>
    </source>
</evidence>
<protein>
    <submittedName>
        <fullName evidence="1">Uncharacterized protein</fullName>
    </submittedName>
</protein>
<sequence>MVSVLALLAGLFAAGGLGTYATKVFIVDPIQEYRQVRRDVSRDLEYYGNLIGNPGSGESDRIDEAEETFRSHASDLKATIDDIPLYGIWVRVRLVPPRDDVLEAKKQLVGLSNSLQQGRVERNDEMRNKLKDSLGL</sequence>
<dbReference type="AlphaFoldDB" id="A0A2R4X3R5"/>